<dbReference type="Proteomes" id="UP001420932">
    <property type="component" value="Unassembled WGS sequence"/>
</dbReference>
<feature type="region of interest" description="Disordered" evidence="1">
    <location>
        <begin position="183"/>
        <end position="238"/>
    </location>
</feature>
<feature type="compositionally biased region" description="Basic and acidic residues" evidence="1">
    <location>
        <begin position="197"/>
        <end position="209"/>
    </location>
</feature>
<name>A0AAP0IFX1_9MAGN</name>
<reference evidence="2 3" key="1">
    <citation type="submission" date="2024-01" db="EMBL/GenBank/DDBJ databases">
        <title>Genome assemblies of Stephania.</title>
        <authorList>
            <person name="Yang L."/>
        </authorList>
    </citation>
    <scope>NUCLEOTIDE SEQUENCE [LARGE SCALE GENOMIC DNA]</scope>
    <source>
        <strain evidence="2">YNDBR</strain>
        <tissue evidence="2">Leaf</tissue>
    </source>
</reference>
<sequence length="315" mass="34741">MEDKFDTLRVEVKELMKRILSSVDEEAFMAVILDDEPLIACYDIFRDAAKEMKKTLPTKEVIAIFDNIANGLQAVVDESLLIMKLMKMVVVCVEVEIWERQQTADEVLDRGDPDKVAQNPLAPTSTGICTRPSQKAKWRVQLRESEPMSTSANFVFRQEFPHSSHQRCLILQVRCGCSEMGGASSANGARGGAPAAADERRDTCEDRGRTAAAVATSQHRRRCSSGGPARALQQNGGPATRRLRVGWCLLWTSRRGNNTSELDSARRRERERAGGEKGDGGEARERPGVTGGMTGVRDGSENGSERKSDGNEERE</sequence>
<evidence type="ECO:0000313" key="2">
    <source>
        <dbReference type="EMBL" id="KAK9113747.1"/>
    </source>
</evidence>
<dbReference type="AlphaFoldDB" id="A0AAP0IFX1"/>
<feature type="compositionally biased region" description="Low complexity" evidence="1">
    <location>
        <begin position="183"/>
        <end position="196"/>
    </location>
</feature>
<dbReference type="EMBL" id="JBBNAF010000009">
    <property type="protein sequence ID" value="KAK9113747.1"/>
    <property type="molecule type" value="Genomic_DNA"/>
</dbReference>
<feature type="region of interest" description="Disordered" evidence="1">
    <location>
        <begin position="258"/>
        <end position="315"/>
    </location>
</feature>
<feature type="compositionally biased region" description="Basic and acidic residues" evidence="1">
    <location>
        <begin position="298"/>
        <end position="315"/>
    </location>
</feature>
<keyword evidence="3" id="KW-1185">Reference proteome</keyword>
<feature type="compositionally biased region" description="Basic and acidic residues" evidence="1">
    <location>
        <begin position="263"/>
        <end position="287"/>
    </location>
</feature>
<organism evidence="2 3">
    <name type="scientific">Stephania yunnanensis</name>
    <dbReference type="NCBI Taxonomy" id="152371"/>
    <lineage>
        <taxon>Eukaryota</taxon>
        <taxon>Viridiplantae</taxon>
        <taxon>Streptophyta</taxon>
        <taxon>Embryophyta</taxon>
        <taxon>Tracheophyta</taxon>
        <taxon>Spermatophyta</taxon>
        <taxon>Magnoliopsida</taxon>
        <taxon>Ranunculales</taxon>
        <taxon>Menispermaceae</taxon>
        <taxon>Menispermoideae</taxon>
        <taxon>Cissampelideae</taxon>
        <taxon>Stephania</taxon>
    </lineage>
</organism>
<evidence type="ECO:0000313" key="3">
    <source>
        <dbReference type="Proteomes" id="UP001420932"/>
    </source>
</evidence>
<accession>A0AAP0IFX1</accession>
<comment type="caution">
    <text evidence="2">The sequence shown here is derived from an EMBL/GenBank/DDBJ whole genome shotgun (WGS) entry which is preliminary data.</text>
</comment>
<evidence type="ECO:0000256" key="1">
    <source>
        <dbReference type="SAM" id="MobiDB-lite"/>
    </source>
</evidence>
<proteinExistence type="predicted"/>
<protein>
    <submittedName>
        <fullName evidence="2">Uncharacterized protein</fullName>
    </submittedName>
</protein>
<gene>
    <name evidence="2" type="ORF">Syun_020544</name>
</gene>